<comment type="similarity">
    <text evidence="5 14">Belongs to the aldose epimerase family.</text>
</comment>
<dbReference type="GO" id="GO:0005737">
    <property type="term" value="C:cytoplasm"/>
    <property type="evidence" value="ECO:0007669"/>
    <property type="project" value="UniProtKB-SubCell"/>
</dbReference>
<dbReference type="GO" id="GO:0004034">
    <property type="term" value="F:aldose 1-epimerase activity"/>
    <property type="evidence" value="ECO:0007669"/>
    <property type="project" value="UniProtKB-EC"/>
</dbReference>
<dbReference type="PANTHER" id="PTHR10091">
    <property type="entry name" value="ALDOSE-1-EPIMERASE"/>
    <property type="match status" value="1"/>
</dbReference>
<dbReference type="FunFam" id="2.70.98.10:FF:000003">
    <property type="entry name" value="Aldose 1-epimerase"/>
    <property type="match status" value="1"/>
</dbReference>
<dbReference type="GO" id="GO:0030246">
    <property type="term" value="F:carbohydrate binding"/>
    <property type="evidence" value="ECO:0007669"/>
    <property type="project" value="InterPro"/>
</dbReference>
<dbReference type="SUPFAM" id="SSF74650">
    <property type="entry name" value="Galactose mutarotase-like"/>
    <property type="match status" value="1"/>
</dbReference>
<comment type="caution">
    <text evidence="19">The sequence shown here is derived from an EMBL/GenBank/DDBJ whole genome shotgun (WGS) entry which is preliminary data.</text>
</comment>
<evidence type="ECO:0000256" key="7">
    <source>
        <dbReference type="ARBA" id="ARBA00013185"/>
    </source>
</evidence>
<dbReference type="InterPro" id="IPR011013">
    <property type="entry name" value="Gal_mutarotase_sf_dom"/>
</dbReference>
<name>A0A512AT93_9BACT</name>
<evidence type="ECO:0000256" key="2">
    <source>
        <dbReference type="ARBA" id="ARBA00001913"/>
    </source>
</evidence>
<protein>
    <recommendedName>
        <fullName evidence="8 14">Aldose 1-epimerase</fullName>
        <ecNumber evidence="7 14">5.1.3.3</ecNumber>
    </recommendedName>
</protein>
<keyword evidence="12 14" id="KW-0413">Isomerase</keyword>
<evidence type="ECO:0000256" key="17">
    <source>
        <dbReference type="PIRSR" id="PIRSR005096-3"/>
    </source>
</evidence>
<evidence type="ECO:0000256" key="3">
    <source>
        <dbReference type="ARBA" id="ARBA00004496"/>
    </source>
</evidence>
<evidence type="ECO:0000313" key="19">
    <source>
        <dbReference type="EMBL" id="GEO02939.1"/>
    </source>
</evidence>
<evidence type="ECO:0000256" key="1">
    <source>
        <dbReference type="ARBA" id="ARBA00001614"/>
    </source>
</evidence>
<dbReference type="NCBIfam" id="NF008277">
    <property type="entry name" value="PRK11055.1"/>
    <property type="match status" value="1"/>
</dbReference>
<gene>
    <name evidence="19" type="primary">galM</name>
    <name evidence="19" type="ORF">AAE02nite_06030</name>
</gene>
<evidence type="ECO:0000256" key="15">
    <source>
        <dbReference type="PIRSR" id="PIRSR005096-1"/>
    </source>
</evidence>
<dbReference type="Gene3D" id="2.70.98.10">
    <property type="match status" value="1"/>
</dbReference>
<dbReference type="PROSITE" id="PS51257">
    <property type="entry name" value="PROKAR_LIPOPROTEIN"/>
    <property type="match status" value="1"/>
</dbReference>
<keyword evidence="20" id="KW-1185">Reference proteome</keyword>
<keyword evidence="18" id="KW-0732">Signal</keyword>
<feature type="active site" description="Proton donor" evidence="15">
    <location>
        <position position="231"/>
    </location>
</feature>
<accession>A0A512AT93</accession>
<evidence type="ECO:0000256" key="16">
    <source>
        <dbReference type="PIRSR" id="PIRSR005096-2"/>
    </source>
</evidence>
<dbReference type="GO" id="GO:0006006">
    <property type="term" value="P:glucose metabolic process"/>
    <property type="evidence" value="ECO:0007669"/>
    <property type="project" value="TreeGrafter"/>
</dbReference>
<evidence type="ECO:0000256" key="11">
    <source>
        <dbReference type="ARBA" id="ARBA00022837"/>
    </source>
</evidence>
<evidence type="ECO:0000256" key="6">
    <source>
        <dbReference type="ARBA" id="ARBA00011245"/>
    </source>
</evidence>
<comment type="subunit">
    <text evidence="6">Monomer.</text>
</comment>
<keyword evidence="10" id="KW-0597">Phosphoprotein</keyword>
<comment type="catalytic activity">
    <reaction evidence="1 14">
        <text>alpha-D-glucose = beta-D-glucose</text>
        <dbReference type="Rhea" id="RHEA:10264"/>
        <dbReference type="ChEBI" id="CHEBI:15903"/>
        <dbReference type="ChEBI" id="CHEBI:17925"/>
        <dbReference type="EC" id="5.1.3.3"/>
    </reaction>
</comment>
<dbReference type="CDD" id="cd09019">
    <property type="entry name" value="galactose_mutarotase_like"/>
    <property type="match status" value="1"/>
</dbReference>
<evidence type="ECO:0000256" key="8">
    <source>
        <dbReference type="ARBA" id="ARBA00014165"/>
    </source>
</evidence>
<dbReference type="InterPro" id="IPR008183">
    <property type="entry name" value="Aldose_1/G6P_1-epimerase"/>
</dbReference>
<dbReference type="Proteomes" id="UP000321532">
    <property type="component" value="Unassembled WGS sequence"/>
</dbReference>
<evidence type="ECO:0000256" key="18">
    <source>
        <dbReference type="SAM" id="SignalP"/>
    </source>
</evidence>
<feature type="active site" description="Proton acceptor" evidence="15">
    <location>
        <position position="362"/>
    </location>
</feature>
<dbReference type="RefSeq" id="WP_146894980.1">
    <property type="nucleotide sequence ID" value="NZ_BJYS01000003.1"/>
</dbReference>
<dbReference type="GO" id="GO:0033499">
    <property type="term" value="P:galactose catabolic process via UDP-galactose, Leloir pathway"/>
    <property type="evidence" value="ECO:0007669"/>
    <property type="project" value="TreeGrafter"/>
</dbReference>
<feature type="binding site" evidence="17">
    <location>
        <begin position="133"/>
        <end position="134"/>
    </location>
    <ligand>
        <name>beta-D-galactose</name>
        <dbReference type="ChEBI" id="CHEBI:27667"/>
    </ligand>
</feature>
<evidence type="ECO:0000313" key="20">
    <source>
        <dbReference type="Proteomes" id="UP000321532"/>
    </source>
</evidence>
<dbReference type="PROSITE" id="PS00545">
    <property type="entry name" value="ALDOSE_1_EPIMERASE"/>
    <property type="match status" value="1"/>
</dbReference>
<dbReference type="InterPro" id="IPR018052">
    <property type="entry name" value="Ald1_epimerase_CS"/>
</dbReference>
<dbReference type="UniPathway" id="UPA00242"/>
<dbReference type="InterPro" id="IPR014718">
    <property type="entry name" value="GH-type_carb-bd"/>
</dbReference>
<dbReference type="PIRSF" id="PIRSF005096">
    <property type="entry name" value="GALM"/>
    <property type="match status" value="1"/>
</dbReference>
<dbReference type="EC" id="5.1.3.3" evidence="7 14"/>
<evidence type="ECO:0000256" key="5">
    <source>
        <dbReference type="ARBA" id="ARBA00006206"/>
    </source>
</evidence>
<evidence type="ECO:0000256" key="13">
    <source>
        <dbReference type="ARBA" id="ARBA00023277"/>
    </source>
</evidence>
<dbReference type="Pfam" id="PF01263">
    <property type="entry name" value="Aldose_epim"/>
    <property type="match status" value="1"/>
</dbReference>
<dbReference type="PANTHER" id="PTHR10091:SF0">
    <property type="entry name" value="GALACTOSE MUTAROTASE"/>
    <property type="match status" value="1"/>
</dbReference>
<keyword evidence="9" id="KW-0963">Cytoplasm</keyword>
<evidence type="ECO:0000256" key="10">
    <source>
        <dbReference type="ARBA" id="ARBA00022553"/>
    </source>
</evidence>
<feature type="signal peptide" evidence="18">
    <location>
        <begin position="1"/>
        <end position="19"/>
    </location>
</feature>
<reference evidence="19 20" key="1">
    <citation type="submission" date="2019-07" db="EMBL/GenBank/DDBJ databases">
        <title>Whole genome shotgun sequence of Adhaeribacter aerolatus NBRC 106133.</title>
        <authorList>
            <person name="Hosoyama A."/>
            <person name="Uohara A."/>
            <person name="Ohji S."/>
            <person name="Ichikawa N."/>
        </authorList>
    </citation>
    <scope>NUCLEOTIDE SEQUENCE [LARGE SCALE GENOMIC DNA]</scope>
    <source>
        <strain evidence="19 20">NBRC 106133</strain>
    </source>
</reference>
<keyword evidence="13 14" id="KW-0119">Carbohydrate metabolism</keyword>
<evidence type="ECO:0000256" key="12">
    <source>
        <dbReference type="ARBA" id="ARBA00023235"/>
    </source>
</evidence>
<dbReference type="OrthoDB" id="9779408at2"/>
<proteinExistence type="inferred from homology"/>
<keyword evidence="11" id="KW-0106">Calcium</keyword>
<feature type="chain" id="PRO_5022208889" description="Aldose 1-epimerase" evidence="18">
    <location>
        <begin position="20"/>
        <end position="402"/>
    </location>
</feature>
<dbReference type="InterPro" id="IPR047215">
    <property type="entry name" value="Galactose_mutarotase-like"/>
</dbReference>
<comment type="cofactor">
    <cofactor evidence="2">
        <name>Ca(2+)</name>
        <dbReference type="ChEBI" id="CHEBI:29108"/>
    </cofactor>
</comment>
<dbReference type="EMBL" id="BJYS01000003">
    <property type="protein sequence ID" value="GEO02939.1"/>
    <property type="molecule type" value="Genomic_DNA"/>
</dbReference>
<organism evidence="19 20">
    <name type="scientific">Adhaeribacter aerolatus</name>
    <dbReference type="NCBI Taxonomy" id="670289"/>
    <lineage>
        <taxon>Bacteria</taxon>
        <taxon>Pseudomonadati</taxon>
        <taxon>Bacteroidota</taxon>
        <taxon>Cytophagia</taxon>
        <taxon>Cytophagales</taxon>
        <taxon>Hymenobacteraceae</taxon>
        <taxon>Adhaeribacter</taxon>
    </lineage>
</organism>
<sequence>MKKSNLRYTLLLLAGLGLAAPTLYSCNSKSTKTEENTTSTSNEETNANMSIQKESFGKTKDGTEVQLYTLRNEKGVEVKITNYGGIVTSLITPDKNNKPGDVVLGFDNVEGYQSDAYLKSGPYFGALIGRYGNRIAKGQFTLDGKTYTLAKNNGANHLHGGIKGFDKVVWQAEEVPGQQALKLTYVSKDGEEGYPGTLTTHVTYTLTPDNELRIDYEATTDKATPINLTNHSYFNLAAGQAPDALGHILTINADRYTVVDASLIPTGELRPVKGTVMDFTQPTAIGARIAQVEGGYDHNYALSNTDGSLKQAATVYEPTSGRVMEVSTTEPGIQFYSGNFLDGSLTGKNNTAYKKHYGFCLETQHFPDSPNQPSFPSTILKPGDTYKTSTIYKFSVKDQAAQ</sequence>
<evidence type="ECO:0000256" key="4">
    <source>
        <dbReference type="ARBA" id="ARBA00005028"/>
    </source>
</evidence>
<feature type="binding site" evidence="17">
    <location>
        <begin position="231"/>
        <end position="233"/>
    </location>
    <ligand>
        <name>beta-D-galactose</name>
        <dbReference type="ChEBI" id="CHEBI:27667"/>
    </ligand>
</feature>
<evidence type="ECO:0000256" key="14">
    <source>
        <dbReference type="PIRNR" id="PIRNR005096"/>
    </source>
</evidence>
<comment type="pathway">
    <text evidence="4 14">Carbohydrate metabolism; hexose metabolism.</text>
</comment>
<evidence type="ECO:0000256" key="9">
    <source>
        <dbReference type="ARBA" id="ARBA00022490"/>
    </source>
</evidence>
<dbReference type="AlphaFoldDB" id="A0A512AT93"/>
<feature type="binding site" evidence="16">
    <location>
        <position position="297"/>
    </location>
    <ligand>
        <name>beta-D-galactose</name>
        <dbReference type="ChEBI" id="CHEBI:27667"/>
    </ligand>
</feature>
<dbReference type="InterPro" id="IPR015443">
    <property type="entry name" value="Aldose_1-epimerase"/>
</dbReference>
<comment type="subcellular location">
    <subcellularLocation>
        <location evidence="3">Cytoplasm</location>
    </subcellularLocation>
</comment>